<name>A0ABM6GIZ9_9BIFI</name>
<proteinExistence type="predicted"/>
<protein>
    <submittedName>
        <fullName evidence="1">Uncharacterized protein</fullName>
    </submittedName>
</protein>
<dbReference type="EMBL" id="CP019058">
    <property type="protein sequence ID" value="APW18743.1"/>
    <property type="molecule type" value="Genomic_DNA"/>
</dbReference>
<evidence type="ECO:0000313" key="1">
    <source>
        <dbReference type="EMBL" id="APW18743.1"/>
    </source>
</evidence>
<reference evidence="2" key="1">
    <citation type="submission" date="2017-01" db="EMBL/GenBank/DDBJ databases">
        <title>Gardnerella vaginalis bacteremia associated with severe acute encephalopathy in a young female patient: Case Report and characterization of the isolate.</title>
        <authorList>
            <person name="Tankovic J."/>
            <person name="Timinskas A."/>
            <person name="Zilnyte M."/>
            <person name="Janulaitiene M."/>
            <person name="Zvirbliene A."/>
            <person name="Pleckaityte M."/>
        </authorList>
    </citation>
    <scope>NUCLEOTIDE SEQUENCE [LARGE SCALE GENOMIC DNA]</scope>
    <source>
        <strain evidence="2">GV37</strain>
    </source>
</reference>
<dbReference type="Proteomes" id="UP000186260">
    <property type="component" value="Chromosome"/>
</dbReference>
<organism evidence="1 2">
    <name type="scientific">Gardnerella swidsinskii</name>
    <dbReference type="NCBI Taxonomy" id="2792979"/>
    <lineage>
        <taxon>Bacteria</taxon>
        <taxon>Bacillati</taxon>
        <taxon>Actinomycetota</taxon>
        <taxon>Actinomycetes</taxon>
        <taxon>Bifidobacteriales</taxon>
        <taxon>Bifidobacteriaceae</taxon>
        <taxon>Gardnerella</taxon>
    </lineage>
</organism>
<gene>
    <name evidence="1" type="ORF">BVL65_04070</name>
</gene>
<keyword evidence="2" id="KW-1185">Reference proteome</keyword>
<accession>A0ABM6GIZ9</accession>
<evidence type="ECO:0000313" key="2">
    <source>
        <dbReference type="Proteomes" id="UP000186260"/>
    </source>
</evidence>
<sequence length="74" mass="8505">MRAQFGCLREHVYALGLSAQDVNVKKCTHFAPRVVYAKVTIKVITIEVQKSPSFCCKNSRKRDSIWMLLINSIY</sequence>